<dbReference type="GO" id="GO:0005783">
    <property type="term" value="C:endoplasmic reticulum"/>
    <property type="evidence" value="ECO:0007669"/>
    <property type="project" value="UniProtKB-SubCell"/>
</dbReference>
<keyword evidence="8" id="KW-0479">Metal-binding</keyword>
<evidence type="ECO:0000256" key="12">
    <source>
        <dbReference type="ARBA" id="ARBA00022824"/>
    </source>
</evidence>
<evidence type="ECO:0000256" key="10">
    <source>
        <dbReference type="ARBA" id="ARBA00022741"/>
    </source>
</evidence>
<evidence type="ECO:0000256" key="15">
    <source>
        <dbReference type="ARBA" id="ARBA00023180"/>
    </source>
</evidence>
<feature type="region of interest" description="Disordered" evidence="23">
    <location>
        <begin position="482"/>
        <end position="539"/>
    </location>
</feature>
<evidence type="ECO:0000313" key="25">
    <source>
        <dbReference type="Proteomes" id="UP000001811"/>
    </source>
</evidence>
<accession>A0A5F9C301</accession>
<dbReference type="GO" id="GO:0000287">
    <property type="term" value="F:magnesium ion binding"/>
    <property type="evidence" value="ECO:0007669"/>
    <property type="project" value="InterPro"/>
</dbReference>
<evidence type="ECO:0000256" key="21">
    <source>
        <dbReference type="ARBA" id="ARBA00078679"/>
    </source>
</evidence>
<feature type="compositionally biased region" description="Acidic residues" evidence="23">
    <location>
        <begin position="530"/>
        <end position="539"/>
    </location>
</feature>
<dbReference type="SUPFAM" id="SSF56784">
    <property type="entry name" value="HAD-like"/>
    <property type="match status" value="1"/>
</dbReference>
<evidence type="ECO:0000256" key="13">
    <source>
        <dbReference type="ARBA" id="ARBA00022842"/>
    </source>
</evidence>
<dbReference type="CDD" id="cd07504">
    <property type="entry name" value="HAD_5NT"/>
    <property type="match status" value="1"/>
</dbReference>
<dbReference type="EC" id="3.1.3.91" evidence="7"/>
<organism evidence="24 25">
    <name type="scientific">Oryctolagus cuniculus</name>
    <name type="common">Rabbit</name>
    <dbReference type="NCBI Taxonomy" id="9986"/>
    <lineage>
        <taxon>Eukaryota</taxon>
        <taxon>Metazoa</taxon>
        <taxon>Chordata</taxon>
        <taxon>Craniata</taxon>
        <taxon>Vertebrata</taxon>
        <taxon>Euteleostomi</taxon>
        <taxon>Mammalia</taxon>
        <taxon>Eutheria</taxon>
        <taxon>Euarchontoglires</taxon>
        <taxon>Glires</taxon>
        <taxon>Lagomorpha</taxon>
        <taxon>Leporidae</taxon>
        <taxon>Oryctolagus</taxon>
    </lineage>
</organism>
<comment type="function">
    <text evidence="17">Part of a complex composed of PLOD1, P3H3 and P3H4 that catalyzes hydroxylation of lysine residues in collagen alpha chains and is required for normal assembly and cross-linking of collagen fibrils. Required for normal bone density and normal skin stability via its role in hydroxylation of lysine residues in collagen alpha chains and in collagen fibril assembly.</text>
</comment>
<dbReference type="EC" id="3.1.3.5" evidence="6"/>
<dbReference type="InParanoid" id="A0A5F9C301"/>
<dbReference type="InterPro" id="IPR006434">
    <property type="entry name" value="Pyrimidine_nucleotidase_eu"/>
</dbReference>
<evidence type="ECO:0000256" key="8">
    <source>
        <dbReference type="ARBA" id="ARBA00022723"/>
    </source>
</evidence>
<dbReference type="GO" id="GO:1902494">
    <property type="term" value="C:catalytic complex"/>
    <property type="evidence" value="ECO:0007669"/>
    <property type="project" value="Ensembl"/>
</dbReference>
<keyword evidence="25" id="KW-1185">Reference proteome</keyword>
<evidence type="ECO:0000256" key="22">
    <source>
        <dbReference type="ARBA" id="ARBA00082188"/>
    </source>
</evidence>
<dbReference type="PANTHER" id="PTHR13986:SF4">
    <property type="entry name" value="ENDOPLASMIC RETICULUM PROTEIN SC65"/>
    <property type="match status" value="1"/>
</dbReference>
<evidence type="ECO:0000256" key="2">
    <source>
        <dbReference type="ARBA" id="ARBA00004240"/>
    </source>
</evidence>
<comment type="catalytic activity">
    <reaction evidence="1">
        <text>a ribonucleoside 5'-phosphate + H2O = a ribonucleoside + phosphate</text>
        <dbReference type="Rhea" id="RHEA:12484"/>
        <dbReference type="ChEBI" id="CHEBI:15377"/>
        <dbReference type="ChEBI" id="CHEBI:18254"/>
        <dbReference type="ChEBI" id="CHEBI:43474"/>
        <dbReference type="ChEBI" id="CHEBI:58043"/>
        <dbReference type="EC" id="3.1.3.5"/>
    </reaction>
</comment>
<proteinExistence type="inferred from homology"/>
<dbReference type="Gene3D" id="1.10.150.340">
    <property type="entry name" value="Pyrimidine 5'-nucleotidase (UMPH-1), N-terminal domain"/>
    <property type="match status" value="1"/>
</dbReference>
<dbReference type="InterPro" id="IPR023214">
    <property type="entry name" value="HAD_sf"/>
</dbReference>
<keyword evidence="11" id="KW-0378">Hydrolase</keyword>
<dbReference type="GO" id="GO:0005518">
    <property type="term" value="F:collagen binding"/>
    <property type="evidence" value="ECO:0007669"/>
    <property type="project" value="TreeGrafter"/>
</dbReference>
<dbReference type="FunCoup" id="A0A5F9C301">
    <property type="interactions" value="23"/>
</dbReference>
<keyword evidence="15" id="KW-0325">Glycoprotein</keyword>
<comment type="subunit">
    <text evidence="18">Interacts with PLOD1, P3H3 and PPIB. Identified in a complex with PLOD1 and P3H3.</text>
</comment>
<evidence type="ECO:0000256" key="17">
    <source>
        <dbReference type="ARBA" id="ARBA00057860"/>
    </source>
</evidence>
<comment type="subunit">
    <text evidence="5">Monomer.</text>
</comment>
<protein>
    <recommendedName>
        <fullName evidence="19">Endoplasmic reticulum protein SC65</fullName>
        <ecNumber evidence="6">3.1.3.5</ecNumber>
        <ecNumber evidence="7">3.1.3.91</ecNumber>
    </recommendedName>
    <alternativeName>
        <fullName evidence="20">Leprecan-like protein 4</fullName>
    </alternativeName>
    <alternativeName>
        <fullName evidence="22">Prolyl 3-hydroxylase family member 4</fullName>
    </alternativeName>
    <alternativeName>
        <fullName evidence="21">Synaptonemal complex protein SC65</fullName>
    </alternativeName>
</protein>
<evidence type="ECO:0000256" key="3">
    <source>
        <dbReference type="ARBA" id="ARBA00006487"/>
    </source>
</evidence>
<dbReference type="GO" id="GO:0008253">
    <property type="term" value="F:5'-nucleotidase activity"/>
    <property type="evidence" value="ECO:0007669"/>
    <property type="project" value="UniProtKB-EC"/>
</dbReference>
<evidence type="ECO:0000256" key="23">
    <source>
        <dbReference type="SAM" id="MobiDB-lite"/>
    </source>
</evidence>
<dbReference type="NCBIfam" id="TIGR01544">
    <property type="entry name" value="HAD-SF-IE"/>
    <property type="match status" value="1"/>
</dbReference>
<keyword evidence="14" id="KW-0546">Nucleotide metabolism</keyword>
<evidence type="ECO:0000256" key="20">
    <source>
        <dbReference type="ARBA" id="ARBA00076444"/>
    </source>
</evidence>
<dbReference type="Gene3D" id="1.25.40.10">
    <property type="entry name" value="Tetratricopeptide repeat domain"/>
    <property type="match status" value="1"/>
</dbReference>
<dbReference type="GO" id="GO:0032964">
    <property type="term" value="P:collagen biosynthetic process"/>
    <property type="evidence" value="ECO:0007669"/>
    <property type="project" value="Ensembl"/>
</dbReference>
<keyword evidence="9" id="KW-0732">Signal</keyword>
<keyword evidence="10" id="KW-0547">Nucleotide-binding</keyword>
<dbReference type="InterPro" id="IPR036412">
    <property type="entry name" value="HAD-like_sf"/>
</dbReference>
<reference evidence="24 25" key="1">
    <citation type="journal article" date="2011" name="Nature">
        <title>A high-resolution map of human evolutionary constraint using 29 mammals.</title>
        <authorList>
            <person name="Lindblad-Toh K."/>
            <person name="Garber M."/>
            <person name="Zuk O."/>
            <person name="Lin M.F."/>
            <person name="Parker B.J."/>
            <person name="Washietl S."/>
            <person name="Kheradpour P."/>
            <person name="Ernst J."/>
            <person name="Jordan G."/>
            <person name="Mauceli E."/>
            <person name="Ward L.D."/>
            <person name="Lowe C.B."/>
            <person name="Holloway A.K."/>
            <person name="Clamp M."/>
            <person name="Gnerre S."/>
            <person name="Alfoldi J."/>
            <person name="Beal K."/>
            <person name="Chang J."/>
            <person name="Clawson H."/>
            <person name="Cuff J."/>
            <person name="Di Palma F."/>
            <person name="Fitzgerald S."/>
            <person name="Flicek P."/>
            <person name="Guttman M."/>
            <person name="Hubisz M.J."/>
            <person name="Jaffe D.B."/>
            <person name="Jungreis I."/>
            <person name="Kent W.J."/>
            <person name="Kostka D."/>
            <person name="Lara M."/>
            <person name="Martins A.L."/>
            <person name="Massingham T."/>
            <person name="Moltke I."/>
            <person name="Raney B.J."/>
            <person name="Rasmussen M.D."/>
            <person name="Robinson J."/>
            <person name="Stark A."/>
            <person name="Vilella A.J."/>
            <person name="Wen J."/>
            <person name="Xie X."/>
            <person name="Zody M.C."/>
            <person name="Baldwin J."/>
            <person name="Bloom T."/>
            <person name="Chin C.W."/>
            <person name="Heiman D."/>
            <person name="Nicol R."/>
            <person name="Nusbaum C."/>
            <person name="Young S."/>
            <person name="Wilkinson J."/>
            <person name="Worley K.C."/>
            <person name="Kovar C.L."/>
            <person name="Muzny D.M."/>
            <person name="Gibbs R.A."/>
            <person name="Cree A."/>
            <person name="Dihn H.H."/>
            <person name="Fowler G."/>
            <person name="Jhangiani S."/>
            <person name="Joshi V."/>
            <person name="Lee S."/>
            <person name="Lewis L.R."/>
            <person name="Nazareth L.V."/>
            <person name="Okwuonu G."/>
            <person name="Santibanez J."/>
            <person name="Warren W.C."/>
            <person name="Mardis E.R."/>
            <person name="Weinstock G.M."/>
            <person name="Wilson R.K."/>
            <person name="Delehaunty K."/>
            <person name="Dooling D."/>
            <person name="Fronik C."/>
            <person name="Fulton L."/>
            <person name="Fulton B."/>
            <person name="Graves T."/>
            <person name="Minx P."/>
            <person name="Sodergren E."/>
            <person name="Birney E."/>
            <person name="Margulies E.H."/>
            <person name="Herrero J."/>
            <person name="Green E.D."/>
            <person name="Haussler D."/>
            <person name="Siepel A."/>
            <person name="Goldman N."/>
            <person name="Pollard K.S."/>
            <person name="Pedersen J.S."/>
            <person name="Lander E.S."/>
            <person name="Kellis M."/>
        </authorList>
    </citation>
    <scope>NUCLEOTIDE SEQUENCE [LARGE SCALE GENOMIC DNA]</scope>
    <source>
        <strain evidence="24 25">Thorbecke inbred</strain>
    </source>
</reference>
<name>A0A5F9C301_RABIT</name>
<sequence length="539" mass="62107">MAEEVSALMKATVLMRQPERVQEIVSALRRGGGDQLQVISDFDMTLSRFSYNGKRCPSSYNILDNSKIISEECQKELTALFHHYYPIEIDPHRTVKDKFPHMVEWWTKAHNLLCQQRIRKCQIAQVVRESTAVLREGYQTFFHTLHHAGIPLFIFSAGIGDVLEEIIRQMNVLHPNVHIVSNYMDFDEDGFLRGFKGQLIHTYNKNSSVCENSGYFQKLQGRTNILLLGDSMGDLTMAEGAPDVQNILKIGFLNDKANRLEKAVAAAYTFLQRNPKHELTAKYLSYYRGMLDVADEALTDLEAQPYEAVFLRAVKLYNSGYFRVCTEDMERALAEYLVVFARCLVGCEGSHELVDFKDFYPSIVDLFAESLQCKVDCETNLTPNVGGYFVDKFVATMYHYLQFAYYKLNDVRQAARSAASYMLFDPEDSVMQQNLVYYRFHRARWGLEEDDFRPREEAVLYHNQTSELRELLEFSHMYLQSDDEMELEEPGPPTEPEEPPSDAEFEGEGDYEEGLYADWWQEPDAKGDEAEAEPEPELA</sequence>
<feature type="compositionally biased region" description="Acidic residues" evidence="23">
    <location>
        <begin position="482"/>
        <end position="515"/>
    </location>
</feature>
<dbReference type="STRING" id="9986.ENSOCUP00000028086"/>
<evidence type="ECO:0000256" key="5">
    <source>
        <dbReference type="ARBA" id="ARBA00011245"/>
    </source>
</evidence>
<dbReference type="GO" id="GO:0046849">
    <property type="term" value="P:bone remodeling"/>
    <property type="evidence" value="ECO:0007669"/>
    <property type="project" value="Ensembl"/>
</dbReference>
<dbReference type="GeneTree" id="ENSGT00940000153814"/>
<dbReference type="SFLD" id="SFLDG01128">
    <property type="entry name" value="C1.4:_5'-Nucleotidase_Like"/>
    <property type="match status" value="1"/>
</dbReference>
<dbReference type="Proteomes" id="UP000001811">
    <property type="component" value="Chromosome 19"/>
</dbReference>
<reference evidence="24" key="3">
    <citation type="submission" date="2025-09" db="UniProtKB">
        <authorList>
            <consortium name="Ensembl"/>
        </authorList>
    </citation>
    <scope>IDENTIFICATION</scope>
    <source>
        <strain evidence="24">Thorbecke</strain>
    </source>
</reference>
<evidence type="ECO:0000256" key="6">
    <source>
        <dbReference type="ARBA" id="ARBA00012643"/>
    </source>
</evidence>
<evidence type="ECO:0000256" key="16">
    <source>
        <dbReference type="ARBA" id="ARBA00048583"/>
    </source>
</evidence>
<comment type="subcellular location">
    <subcellularLocation>
        <location evidence="2">Endoplasmic reticulum</location>
    </subcellularLocation>
</comment>
<evidence type="ECO:0000256" key="18">
    <source>
        <dbReference type="ARBA" id="ARBA00061846"/>
    </source>
</evidence>
<evidence type="ECO:0000256" key="7">
    <source>
        <dbReference type="ARBA" id="ARBA00012875"/>
    </source>
</evidence>
<dbReference type="SFLD" id="SFLDS00003">
    <property type="entry name" value="Haloacid_Dehalogenase"/>
    <property type="match status" value="1"/>
</dbReference>
<dbReference type="FunFam" id="1.10.150.340:FF:000001">
    <property type="entry name" value="Cytosolic 5-nucleotidase 3-like"/>
    <property type="match status" value="1"/>
</dbReference>
<dbReference type="GO" id="GO:0000166">
    <property type="term" value="F:nucleotide binding"/>
    <property type="evidence" value="ECO:0007669"/>
    <property type="project" value="UniProtKB-KW"/>
</dbReference>
<keyword evidence="13" id="KW-0460">Magnesium</keyword>
<evidence type="ECO:0000256" key="11">
    <source>
        <dbReference type="ARBA" id="ARBA00022801"/>
    </source>
</evidence>
<evidence type="ECO:0000256" key="4">
    <source>
        <dbReference type="ARBA" id="ARBA00008389"/>
    </source>
</evidence>
<evidence type="ECO:0000256" key="9">
    <source>
        <dbReference type="ARBA" id="ARBA00022729"/>
    </source>
</evidence>
<dbReference type="AlphaFoldDB" id="A0A5F9C301"/>
<evidence type="ECO:0000256" key="19">
    <source>
        <dbReference type="ARBA" id="ARBA00072458"/>
    </source>
</evidence>
<comment type="catalytic activity">
    <reaction evidence="16">
        <text>N(7)-methyl-GMP + H2O = N(7)-methylguanosine + phosphate</text>
        <dbReference type="Rhea" id="RHEA:37107"/>
        <dbReference type="ChEBI" id="CHEBI:15377"/>
        <dbReference type="ChEBI" id="CHEBI:20794"/>
        <dbReference type="ChEBI" id="CHEBI:43474"/>
        <dbReference type="ChEBI" id="CHEBI:58285"/>
        <dbReference type="EC" id="3.1.3.91"/>
    </reaction>
</comment>
<dbReference type="Bgee" id="ENSOCUG00000007629">
    <property type="expression patterns" value="Expressed in testis and 18 other cell types or tissues"/>
</dbReference>
<dbReference type="InterPro" id="IPR011990">
    <property type="entry name" value="TPR-like_helical_dom_sf"/>
</dbReference>
<dbReference type="Ensembl" id="ENSOCUT00000056952.1">
    <property type="protein sequence ID" value="ENSOCUP00000028086.1"/>
    <property type="gene ID" value="ENSOCUG00000007629.3"/>
</dbReference>
<reference evidence="24" key="2">
    <citation type="submission" date="2025-08" db="UniProtKB">
        <authorList>
            <consortium name="Ensembl"/>
        </authorList>
    </citation>
    <scope>IDENTIFICATION</scope>
    <source>
        <strain evidence="24">Thorbecke</strain>
    </source>
</reference>
<dbReference type="Pfam" id="PF05822">
    <property type="entry name" value="UMPH-1"/>
    <property type="match status" value="1"/>
</dbReference>
<evidence type="ECO:0000256" key="1">
    <source>
        <dbReference type="ARBA" id="ARBA00000815"/>
    </source>
</evidence>
<dbReference type="InterPro" id="IPR052284">
    <property type="entry name" value="Collagen_mod_leprecan"/>
</dbReference>
<evidence type="ECO:0000313" key="24">
    <source>
        <dbReference type="Ensembl" id="ENSOCUP00000028086.1"/>
    </source>
</evidence>
<comment type="similarity">
    <text evidence="3">Belongs to the leprecan family.</text>
</comment>
<dbReference type="Gene3D" id="3.40.50.1000">
    <property type="entry name" value="HAD superfamily/HAD-like"/>
    <property type="match status" value="1"/>
</dbReference>
<dbReference type="SMR" id="A0A5F9C301"/>
<evidence type="ECO:0000256" key="14">
    <source>
        <dbReference type="ARBA" id="ARBA00023080"/>
    </source>
</evidence>
<dbReference type="PANTHER" id="PTHR13986">
    <property type="entry name" value="PROTEIN LYSINE HYDROXYLATION COMPLEX COMPONENT"/>
    <property type="match status" value="1"/>
</dbReference>
<dbReference type="EMBL" id="AAGW02039736">
    <property type="status" value="NOT_ANNOTATED_CDS"/>
    <property type="molecule type" value="Genomic_DNA"/>
</dbReference>
<gene>
    <name evidence="24" type="primary">P3H4</name>
</gene>
<dbReference type="GO" id="GO:0009117">
    <property type="term" value="P:nucleotide metabolic process"/>
    <property type="evidence" value="ECO:0007669"/>
    <property type="project" value="UniProtKB-KW"/>
</dbReference>
<dbReference type="FunFam" id="1.25.40.10:FF:000119">
    <property type="entry name" value="synaptonemal complex protein SC65"/>
    <property type="match status" value="1"/>
</dbReference>
<comment type="similarity">
    <text evidence="4">Belongs to the pyrimidine 5'-nucleotidase family.</text>
</comment>
<dbReference type="FunFam" id="3.40.50.1000:FF:000032">
    <property type="entry name" value="Cytosolic 5-nucleotidase 3-like"/>
    <property type="match status" value="1"/>
</dbReference>
<keyword evidence="12" id="KW-0256">Endoplasmic reticulum</keyword>
<dbReference type="GO" id="GO:0030199">
    <property type="term" value="P:collagen fibril organization"/>
    <property type="evidence" value="ECO:0007669"/>
    <property type="project" value="Ensembl"/>
</dbReference>